<feature type="region of interest" description="Disordered" evidence="3">
    <location>
        <begin position="1"/>
        <end position="34"/>
    </location>
</feature>
<evidence type="ECO:0000256" key="2">
    <source>
        <dbReference type="ARBA" id="ARBA00022884"/>
    </source>
</evidence>
<dbReference type="Proteomes" id="UP000077671">
    <property type="component" value="Unassembled WGS sequence"/>
</dbReference>
<reference evidence="4" key="1">
    <citation type="submission" date="2016-04" db="EMBL/GenBank/DDBJ databases">
        <authorList>
            <person name="Nguyen H.D."/>
            <person name="Kesanakurti P."/>
            <person name="Cullis J."/>
            <person name="Levesque C.A."/>
            <person name="Hambleton S."/>
        </authorList>
    </citation>
    <scope>NUCLEOTIDE SEQUENCE</scope>
    <source>
        <strain evidence="4">DAOMC 238032</strain>
    </source>
</reference>
<dbReference type="InterPro" id="IPR057670">
    <property type="entry name" value="SH3_retrovirus"/>
</dbReference>
<feature type="compositionally biased region" description="Polar residues" evidence="3">
    <location>
        <begin position="1"/>
        <end position="32"/>
    </location>
</feature>
<keyword evidence="2" id="KW-0694">RNA-binding</keyword>
<dbReference type="InterPro" id="IPR036397">
    <property type="entry name" value="RNaseH_sf"/>
</dbReference>
<feature type="region of interest" description="Disordered" evidence="3">
    <location>
        <begin position="523"/>
        <end position="546"/>
    </location>
</feature>
<evidence type="ECO:0000313" key="4">
    <source>
        <dbReference type="EMBL" id="KAE8248047.1"/>
    </source>
</evidence>
<sequence>MVAPHLSSQISPSTPNLQDSSMAESTTPTNNKSDLEKVLAAVEASTTSNNRRFDRFEAELAELKANRTMSTIGGTPFGGGLAASPFTPEALRPGPKASVFHRPLQTPVQATPTARGVSGFLVPITPKASRNKDENVVAFRHLDPHVSAAERIEASRRASDETSDEVRQLKAELWTACLSVVEKENPGASDVLIAEKTDQMLSEQWLALRKDRIARSFDTAHRGDTSKDFGKGNAGKKEWQRKISQSAPSRVLNKLTHGNYMDWVSEIISILAPIQGATEILEGIEHGRGYVEDDPDKETEGYDVRLDLEIGGLVAGSVSAECRGYVVSRQSTGEYRGSVLWRDLVLVMRRGDGVDKATIFEDVIAERQESNEGVRPYAERLRTNFIKLGAINSPLSADDQVMYLLRGLQPRMDTHRVAVRAFRQSGTAYTFDAALSFLLQQEAAASLDRSQAPKRLSLLSRPTANWAAGENQGQVRKFHVIRNSANKGQPGYFNGECRHCHKWGHKQEDCAQRKREIDAGLVDPKHPSAKVAQSGEVEEQEESGSDVEGDIYEVMDANGEVFFARLATGPVGDTDNEANAAVAMMAHSSIAIASKAAVSHPDWTDEDLDSFSEAHIPKNAIKWILDSGATHHMTPRSELLPVRVKAATGAVVHIADGTKANIERRGACIASMFGDGGTEAKNVVLKTVLVVPSFTTNLLSVQRLAEDGWTVKFARTGAELVSPKGERVEIFTEPGTGAPFVMLRTQPVKYIDVKGSARRMGPAMAAAHVAITDRDLDEAAKWHQRMGHLSYHALRILASNPAFARPSRPSPQAFARIIAEEDLCEPCVETKQPLLPFGNSETVPEAKMSDVAFDLVGPFEGNKEFKYAFNLSEAWARMLWSFPIPNKEAATVFAVFKEWADLMKTHGHGSIRRIHCDHGGEFENRLFESWAAENGVEWCFSAPNTSQQNGLIERWNRTLQERARTMLRSARLSDSFWPYAFRAAADLINRSPSTSIGNQVPLVLWSDKPVDYESIRVFGCLCWVIKPVKSRTNKLSVRSVRGTYLGLAPQHDAYLVYTPSERPHLRITRHVVFNERLTYDARFALDQKQQHIGSADDIIDLVLPKRAVKLSDVPIEPDQAPIGEWYNADEEDKQLDHEDWTVTLDNGNRDDQVQGQFGEWPALESLLGEDDDDEDLVTNEFTGELSRVNTQQHLPPSVQGTRDAYSQVDDFDEPIGLDDLDRMFEDTPTQVTFEPTVGAVLPAAPQPRRSKRIESQFKALTATIELSLLAASGDEVLQRATEIAARAFSAAIRSTADGVLIEPKSLADAKKRDDWAKWEEGMKSEIDSLESMRTWDLVNLPEGRKPIGCRWTYKLKTDTEGMAARWKARLVAQGFSQKAGIDYDETFAPVARLTTIRILVALALRHKMKIWSMDVVTAYLNGTITEDIFMMQPPNFDDGSGRVCKLRRSLYGLKQSGREWFSVVATWLKAQGLWPTQSEPCVFTKRDRYGNAIIIVLYVDDVLIACQNQSTIDSIRDSFSQRFRMTDNGPLSQVLGLKVDINHDAGTATISQQAYIDSIIRRFGMDEANAVDSPMTAALQGLGRRTDGQATAAEICVFASLIGCEMWAAQGTRPDIAYAVSRLARFMANPRPEHIVGAYRLLRYLKGTSGIGLVFTDESNVQIEGFCDADHAKDHDNRRSVSGYAFFVHGNLVSWRSRLQATVAISSTESEYVAMSEAAREAKWLRTFTTELDFAPRRPTDIFTDSSGAYSLARNPEGHNRLKHIDVHHHFVRELVANQQVSVTQIGTDENAADTFTKVTSLARLQDGMSQLGLGDNRLGRA</sequence>
<protein>
    <submittedName>
        <fullName evidence="4">Uncharacterized protein</fullName>
    </submittedName>
</protein>
<dbReference type="InterPro" id="IPR043502">
    <property type="entry name" value="DNA/RNA_pol_sf"/>
</dbReference>
<evidence type="ECO:0000313" key="5">
    <source>
        <dbReference type="Proteomes" id="UP000077671"/>
    </source>
</evidence>
<comment type="caution">
    <text evidence="4">The sequence shown here is derived from an EMBL/GenBank/DDBJ whole genome shotgun (WGS) entry which is preliminary data.</text>
</comment>
<reference evidence="4" key="2">
    <citation type="journal article" date="2019" name="IMA Fungus">
        <title>Genome sequencing and comparison of five Tilletia species to identify candidate genes for the detection of regulated species infecting wheat.</title>
        <authorList>
            <person name="Nguyen H.D.T."/>
            <person name="Sultana T."/>
            <person name="Kesanakurti P."/>
            <person name="Hambleton S."/>
        </authorList>
    </citation>
    <scope>NUCLEOTIDE SEQUENCE</scope>
    <source>
        <strain evidence="4">DAOMC 238032</strain>
    </source>
</reference>
<dbReference type="GO" id="GO:0004190">
    <property type="term" value="F:aspartic-type endopeptidase activity"/>
    <property type="evidence" value="ECO:0007669"/>
    <property type="project" value="UniProtKB-KW"/>
</dbReference>
<dbReference type="Pfam" id="PF07727">
    <property type="entry name" value="RVT_2"/>
    <property type="match status" value="1"/>
</dbReference>
<dbReference type="EMBL" id="LWDD02001448">
    <property type="protein sequence ID" value="KAE8248047.1"/>
    <property type="molecule type" value="Genomic_DNA"/>
</dbReference>
<dbReference type="Gene3D" id="3.30.420.10">
    <property type="entry name" value="Ribonuclease H-like superfamily/Ribonuclease H"/>
    <property type="match status" value="1"/>
</dbReference>
<dbReference type="Pfam" id="PF25597">
    <property type="entry name" value="SH3_retrovirus"/>
    <property type="match status" value="1"/>
</dbReference>
<proteinExistence type="predicted"/>
<dbReference type="PANTHER" id="PTHR11439:SF483">
    <property type="entry name" value="PEPTIDE SYNTHASE GLIP-LIKE, PUTATIVE (AFU_ORTHOLOGUE AFUA_3G12920)-RELATED"/>
    <property type="match status" value="1"/>
</dbReference>
<dbReference type="InterPro" id="IPR012337">
    <property type="entry name" value="RNaseH-like_sf"/>
</dbReference>
<dbReference type="InterPro" id="IPR013103">
    <property type="entry name" value="RVT_2"/>
</dbReference>
<organism evidence="4 5">
    <name type="scientific">Tilletia caries</name>
    <name type="common">wheat bunt fungus</name>
    <dbReference type="NCBI Taxonomy" id="13290"/>
    <lineage>
        <taxon>Eukaryota</taxon>
        <taxon>Fungi</taxon>
        <taxon>Dikarya</taxon>
        <taxon>Basidiomycota</taxon>
        <taxon>Ustilaginomycotina</taxon>
        <taxon>Exobasidiomycetes</taxon>
        <taxon>Tilletiales</taxon>
        <taxon>Tilletiaceae</taxon>
        <taxon>Tilletia</taxon>
    </lineage>
</organism>
<feature type="compositionally biased region" description="Acidic residues" evidence="3">
    <location>
        <begin position="536"/>
        <end position="546"/>
    </location>
</feature>
<dbReference type="InterPro" id="IPR054722">
    <property type="entry name" value="PolX-like_BBD"/>
</dbReference>
<name>A0A177VA33_9BASI</name>
<dbReference type="PROSITE" id="PS50994">
    <property type="entry name" value="INTEGRASE"/>
    <property type="match status" value="1"/>
</dbReference>
<dbReference type="Pfam" id="PF00665">
    <property type="entry name" value="rve"/>
    <property type="match status" value="1"/>
</dbReference>
<evidence type="ECO:0000256" key="1">
    <source>
        <dbReference type="ARBA" id="ARBA00022750"/>
    </source>
</evidence>
<evidence type="ECO:0000256" key="3">
    <source>
        <dbReference type="SAM" id="MobiDB-lite"/>
    </source>
</evidence>
<gene>
    <name evidence="4" type="ORF">A4X03_0g6887</name>
</gene>
<accession>A0A177VA33</accession>
<keyword evidence="1" id="KW-0645">Protease</keyword>
<dbReference type="GO" id="GO:0015074">
    <property type="term" value="P:DNA integration"/>
    <property type="evidence" value="ECO:0007669"/>
    <property type="project" value="InterPro"/>
</dbReference>
<dbReference type="PANTHER" id="PTHR11439">
    <property type="entry name" value="GAG-POL-RELATED RETROTRANSPOSON"/>
    <property type="match status" value="1"/>
</dbReference>
<dbReference type="SUPFAM" id="SSF53098">
    <property type="entry name" value="Ribonuclease H-like"/>
    <property type="match status" value="1"/>
</dbReference>
<keyword evidence="1" id="KW-0378">Hydrolase</keyword>
<dbReference type="GO" id="GO:0005634">
    <property type="term" value="C:nucleus"/>
    <property type="evidence" value="ECO:0007669"/>
    <property type="project" value="UniProtKB-ARBA"/>
</dbReference>
<keyword evidence="1" id="KW-0064">Aspartyl protease</keyword>
<dbReference type="Pfam" id="PF22936">
    <property type="entry name" value="Pol_BBD"/>
    <property type="match status" value="1"/>
</dbReference>
<dbReference type="SUPFAM" id="SSF56672">
    <property type="entry name" value="DNA/RNA polymerases"/>
    <property type="match status" value="1"/>
</dbReference>
<dbReference type="InterPro" id="IPR001584">
    <property type="entry name" value="Integrase_cat-core"/>
</dbReference>
<dbReference type="CDD" id="cd09272">
    <property type="entry name" value="RNase_HI_RT_Ty1"/>
    <property type="match status" value="1"/>
</dbReference>
<dbReference type="GO" id="GO:0003723">
    <property type="term" value="F:RNA binding"/>
    <property type="evidence" value="ECO:0007669"/>
    <property type="project" value="UniProtKB-KW"/>
</dbReference>